<comment type="subcellular location">
    <subcellularLocation>
        <location evidence="1 15">Cytoplasm</location>
    </subcellularLocation>
</comment>
<dbReference type="CDD" id="cd02796">
    <property type="entry name" value="tRNA_bind_bactPheRS"/>
    <property type="match status" value="1"/>
</dbReference>
<comment type="caution">
    <text evidence="20">The sequence shown here is derived from an EMBL/GenBank/DDBJ whole genome shotgun (WGS) entry which is preliminary data.</text>
</comment>
<keyword evidence="10 15" id="KW-0460">Magnesium</keyword>
<dbReference type="Gene3D" id="3.30.930.10">
    <property type="entry name" value="Bira Bifunctional Protein, Domain 2"/>
    <property type="match status" value="1"/>
</dbReference>
<dbReference type="Gene3D" id="2.40.50.140">
    <property type="entry name" value="Nucleic acid-binding proteins"/>
    <property type="match status" value="1"/>
</dbReference>
<dbReference type="GO" id="GO:0005524">
    <property type="term" value="F:ATP binding"/>
    <property type="evidence" value="ECO:0007669"/>
    <property type="project" value="UniProtKB-UniRule"/>
</dbReference>
<dbReference type="PANTHER" id="PTHR10947:SF0">
    <property type="entry name" value="PHENYLALANINE--TRNA LIGASE BETA SUBUNIT"/>
    <property type="match status" value="1"/>
</dbReference>
<keyword evidence="13 15" id="KW-0030">Aminoacyl-tRNA synthetase</keyword>
<dbReference type="Pfam" id="PF01588">
    <property type="entry name" value="tRNA_bind"/>
    <property type="match status" value="1"/>
</dbReference>
<dbReference type="SUPFAM" id="SSF46955">
    <property type="entry name" value="Putative DNA-binding domain"/>
    <property type="match status" value="1"/>
</dbReference>
<evidence type="ECO:0000256" key="1">
    <source>
        <dbReference type="ARBA" id="ARBA00004496"/>
    </source>
</evidence>
<dbReference type="InterPro" id="IPR005121">
    <property type="entry name" value="Fdx_antiC-bd"/>
</dbReference>
<dbReference type="GO" id="GO:0006432">
    <property type="term" value="P:phenylalanyl-tRNA aminoacylation"/>
    <property type="evidence" value="ECO:0007669"/>
    <property type="project" value="UniProtKB-UniRule"/>
</dbReference>
<evidence type="ECO:0000256" key="11">
    <source>
        <dbReference type="ARBA" id="ARBA00022884"/>
    </source>
</evidence>
<dbReference type="GO" id="GO:0000049">
    <property type="term" value="F:tRNA binding"/>
    <property type="evidence" value="ECO:0007669"/>
    <property type="project" value="UniProtKB-UniRule"/>
</dbReference>
<evidence type="ECO:0000259" key="17">
    <source>
        <dbReference type="PROSITE" id="PS50886"/>
    </source>
</evidence>
<dbReference type="Gene3D" id="3.30.56.10">
    <property type="match status" value="2"/>
</dbReference>
<evidence type="ECO:0000256" key="12">
    <source>
        <dbReference type="ARBA" id="ARBA00022917"/>
    </source>
</evidence>
<name>A0A4R3J5R2_9PROT</name>
<dbReference type="SUPFAM" id="SSF55681">
    <property type="entry name" value="Class II aaRS and biotin synthetases"/>
    <property type="match status" value="1"/>
</dbReference>
<dbReference type="EMBL" id="SLZW01000010">
    <property type="protein sequence ID" value="TCS60667.1"/>
    <property type="molecule type" value="Genomic_DNA"/>
</dbReference>
<feature type="binding site" evidence="15">
    <location>
        <position position="465"/>
    </location>
    <ligand>
        <name>Mg(2+)</name>
        <dbReference type="ChEBI" id="CHEBI:18420"/>
        <note>shared with alpha subunit</note>
    </ligand>
</feature>
<evidence type="ECO:0000259" key="19">
    <source>
        <dbReference type="PROSITE" id="PS51483"/>
    </source>
</evidence>
<dbReference type="InterPro" id="IPR041616">
    <property type="entry name" value="PheRS_beta_core"/>
</dbReference>
<keyword evidence="6 15" id="KW-0436">Ligase</keyword>
<feature type="domain" description="TRNA-binding" evidence="17">
    <location>
        <begin position="39"/>
        <end position="148"/>
    </location>
</feature>
<keyword evidence="7 15" id="KW-0479">Metal-binding</keyword>
<evidence type="ECO:0000256" key="13">
    <source>
        <dbReference type="ARBA" id="ARBA00023146"/>
    </source>
</evidence>
<dbReference type="HAMAP" id="MF_00283">
    <property type="entry name" value="Phe_tRNA_synth_beta1"/>
    <property type="match status" value="1"/>
</dbReference>
<feature type="binding site" evidence="15">
    <location>
        <position position="466"/>
    </location>
    <ligand>
        <name>Mg(2+)</name>
        <dbReference type="ChEBI" id="CHEBI:18420"/>
        <note>shared with alpha subunit</note>
    </ligand>
</feature>
<dbReference type="InterPro" id="IPR004532">
    <property type="entry name" value="Phe-tRNA-ligase_IIc_bsu_bact"/>
</dbReference>
<dbReference type="CDD" id="cd00769">
    <property type="entry name" value="PheRS_beta_core"/>
    <property type="match status" value="1"/>
</dbReference>
<dbReference type="GO" id="GO:0009328">
    <property type="term" value="C:phenylalanine-tRNA ligase complex"/>
    <property type="evidence" value="ECO:0007669"/>
    <property type="project" value="TreeGrafter"/>
</dbReference>
<comment type="subunit">
    <text evidence="3 15">Tetramer of two alpha and two beta subunits.</text>
</comment>
<dbReference type="NCBIfam" id="TIGR00472">
    <property type="entry name" value="pheT_bact"/>
    <property type="match status" value="1"/>
</dbReference>
<dbReference type="NCBIfam" id="NF045760">
    <property type="entry name" value="YtpR"/>
    <property type="match status" value="1"/>
</dbReference>
<comment type="cofactor">
    <cofactor evidence="15">
        <name>Mg(2+)</name>
        <dbReference type="ChEBI" id="CHEBI:18420"/>
    </cofactor>
    <text evidence="15">Binds 2 magnesium ions per tetramer.</text>
</comment>
<dbReference type="OrthoDB" id="9805455at2"/>
<feature type="domain" description="B5" evidence="19">
    <location>
        <begin position="402"/>
        <end position="478"/>
    </location>
</feature>
<dbReference type="InterPro" id="IPR045060">
    <property type="entry name" value="Phe-tRNA-ligase_IIc_bsu"/>
</dbReference>
<evidence type="ECO:0000256" key="9">
    <source>
        <dbReference type="ARBA" id="ARBA00022840"/>
    </source>
</evidence>
<keyword evidence="4 15" id="KW-0963">Cytoplasm</keyword>
<keyword evidence="9 15" id="KW-0067">ATP-binding</keyword>
<evidence type="ECO:0000256" key="15">
    <source>
        <dbReference type="HAMAP-Rule" id="MF_00283"/>
    </source>
</evidence>
<dbReference type="InterPro" id="IPR045864">
    <property type="entry name" value="aa-tRNA-synth_II/BPL/LPL"/>
</dbReference>
<evidence type="ECO:0000313" key="21">
    <source>
        <dbReference type="Proteomes" id="UP000295304"/>
    </source>
</evidence>
<dbReference type="Pfam" id="PF03484">
    <property type="entry name" value="B5"/>
    <property type="match status" value="1"/>
</dbReference>
<evidence type="ECO:0000256" key="16">
    <source>
        <dbReference type="PROSITE-ProRule" id="PRU00209"/>
    </source>
</evidence>
<dbReference type="Pfam" id="PF03147">
    <property type="entry name" value="FDX-ACB"/>
    <property type="match status" value="1"/>
</dbReference>
<dbReference type="InterPro" id="IPR009061">
    <property type="entry name" value="DNA-bd_dom_put_sf"/>
</dbReference>
<dbReference type="EC" id="6.1.1.20" evidence="15"/>
<dbReference type="Proteomes" id="UP000295304">
    <property type="component" value="Unassembled WGS sequence"/>
</dbReference>
<keyword evidence="5 16" id="KW-0820">tRNA-binding</keyword>
<protein>
    <recommendedName>
        <fullName evidence="15">Phenylalanine--tRNA ligase beta subunit</fullName>
        <ecNumber evidence="15">6.1.1.20</ecNumber>
    </recommendedName>
    <alternativeName>
        <fullName evidence="15">Phenylalanyl-tRNA synthetase beta subunit</fullName>
        <shortName evidence="15">PheRS</shortName>
    </alternativeName>
</protein>
<reference evidence="20 21" key="1">
    <citation type="submission" date="2019-03" db="EMBL/GenBank/DDBJ databases">
        <title>Genomic Encyclopedia of Type Strains, Phase IV (KMG-IV): sequencing the most valuable type-strain genomes for metagenomic binning, comparative biology and taxonomic classification.</title>
        <authorList>
            <person name="Goeker M."/>
        </authorList>
    </citation>
    <scope>NUCLEOTIDE SEQUENCE [LARGE SCALE GENOMIC DNA]</scope>
    <source>
        <strain evidence="20 21">DSM 101688</strain>
    </source>
</reference>
<dbReference type="FunFam" id="2.40.50.140:FF:000045">
    <property type="entry name" value="Phenylalanine--tRNA ligase beta subunit"/>
    <property type="match status" value="1"/>
</dbReference>
<evidence type="ECO:0000256" key="6">
    <source>
        <dbReference type="ARBA" id="ARBA00022598"/>
    </source>
</evidence>
<comment type="similarity">
    <text evidence="2 15">Belongs to the phenylalanyl-tRNA synthetase beta subunit family. Type 1 subfamily.</text>
</comment>
<comment type="caution">
    <text evidence="15">Lacks conserved residue(s) required for the propagation of feature annotation.</text>
</comment>
<dbReference type="Gene3D" id="3.30.70.380">
    <property type="entry name" value="Ferrodoxin-fold anticodon-binding domain"/>
    <property type="match status" value="1"/>
</dbReference>
<sequence>MKFTLSWLKEHLETQASLEEITDRLTMLGLELEGVVDRAQGLEDFVVAHVVRAEKHPNADKLQVCTVDTGREALQVVCGAPNARAGMKGVFAASGMAIPGTGIVLKKAEIRGVESNGMLLSEREMGLSDAHDGIVDLSADAPVGARAVDVMGLADPVIDIAVTPNRGDCLSVRGVARDLAASGLGKLKAIADDPVPGMFESPVAVRLDFPSAAAAACPYFVGRMVRGVNNGPSPKWLRARLEAIGLRPISALVDITNLMTFEYGRPLHVFDADKVEGGLTARLARNGESLKALDGKTYALDDTMTVIADARGPAALGGVIGGEETGCAEGTVNVFIESALFDPVRTATTGRKLNVMSDARYRFERGIDQAFAIDGMEIATRLILDLCGGEPSQNIVAGAEPSWRRTIAFRPQKIKTLAGVDVPSGDVHRILTVLGFVVFDEDEAVLRVDVPSWRGDIVGEACLVEEVVRVFGYDHIPTTPLRRESDLPETAMSAQQMRRTSARRTLAARGLNEAVSYSFMAAKDADLFGGVASSVRLVNPISSDLDVMRPSIAPNLLAAIGRNDARGVPNGAMFEVGPQFSGDAPDEQTVVATALRAGQSGASHWARAVRPVDAFDAKADALAVLGALGVAVDNLQTLDGAPSWYHPGRSGRLCLGPKNVLAVFGELHPGVLKAMDVRGPVVATEIFIDSVPLPKKKQGARRALLKPSPFQPVDRDFAFVVDLGVPAQDIVRAVKGVDRALIAEVGVFDVFTGPALGEGKKSLAVRVTLQPYERTLTEDDIDAISARIVAVVAKNTDGVLRA</sequence>
<dbReference type="InterPro" id="IPR002547">
    <property type="entry name" value="tRNA-bd_dom"/>
</dbReference>
<dbReference type="SUPFAM" id="SSF50249">
    <property type="entry name" value="Nucleic acid-binding proteins"/>
    <property type="match status" value="1"/>
</dbReference>
<keyword evidence="8 15" id="KW-0547">Nucleotide-binding</keyword>
<dbReference type="SMART" id="SM00873">
    <property type="entry name" value="B3_4"/>
    <property type="match status" value="1"/>
</dbReference>
<evidence type="ECO:0000256" key="8">
    <source>
        <dbReference type="ARBA" id="ARBA00022741"/>
    </source>
</evidence>
<dbReference type="InterPro" id="IPR005147">
    <property type="entry name" value="tRNA_synthase_B5-dom"/>
</dbReference>
<evidence type="ECO:0000313" key="20">
    <source>
        <dbReference type="EMBL" id="TCS60667.1"/>
    </source>
</evidence>
<dbReference type="GO" id="GO:0000287">
    <property type="term" value="F:magnesium ion binding"/>
    <property type="evidence" value="ECO:0007669"/>
    <property type="project" value="UniProtKB-UniRule"/>
</dbReference>
<evidence type="ECO:0000256" key="7">
    <source>
        <dbReference type="ARBA" id="ARBA00022723"/>
    </source>
</evidence>
<proteinExistence type="inferred from homology"/>
<keyword evidence="11 16" id="KW-0694">RNA-binding</keyword>
<keyword evidence="21" id="KW-1185">Reference proteome</keyword>
<dbReference type="Gene3D" id="3.50.40.10">
    <property type="entry name" value="Phenylalanyl-trna Synthetase, Chain B, domain 3"/>
    <property type="match status" value="1"/>
</dbReference>
<comment type="catalytic activity">
    <reaction evidence="14 15">
        <text>tRNA(Phe) + L-phenylalanine + ATP = L-phenylalanyl-tRNA(Phe) + AMP + diphosphate + H(+)</text>
        <dbReference type="Rhea" id="RHEA:19413"/>
        <dbReference type="Rhea" id="RHEA-COMP:9668"/>
        <dbReference type="Rhea" id="RHEA-COMP:9699"/>
        <dbReference type="ChEBI" id="CHEBI:15378"/>
        <dbReference type="ChEBI" id="CHEBI:30616"/>
        <dbReference type="ChEBI" id="CHEBI:33019"/>
        <dbReference type="ChEBI" id="CHEBI:58095"/>
        <dbReference type="ChEBI" id="CHEBI:78442"/>
        <dbReference type="ChEBI" id="CHEBI:78531"/>
        <dbReference type="ChEBI" id="CHEBI:456215"/>
        <dbReference type="EC" id="6.1.1.20"/>
    </reaction>
</comment>
<organism evidence="20 21">
    <name type="scientific">Varunaivibrio sulfuroxidans</name>
    <dbReference type="NCBI Taxonomy" id="1773489"/>
    <lineage>
        <taxon>Bacteria</taxon>
        <taxon>Pseudomonadati</taxon>
        <taxon>Pseudomonadota</taxon>
        <taxon>Alphaproteobacteria</taxon>
        <taxon>Rhodospirillales</taxon>
        <taxon>Magnetovibrionaceae</taxon>
        <taxon>Varunaivibrio</taxon>
    </lineage>
</organism>
<dbReference type="SMART" id="SM00896">
    <property type="entry name" value="FDX-ACB"/>
    <property type="match status" value="1"/>
</dbReference>
<dbReference type="AlphaFoldDB" id="A0A4R3J5R2"/>
<dbReference type="Pfam" id="PF03483">
    <property type="entry name" value="B3_4"/>
    <property type="match status" value="1"/>
</dbReference>
<dbReference type="PROSITE" id="PS50886">
    <property type="entry name" value="TRBD"/>
    <property type="match status" value="1"/>
</dbReference>
<evidence type="ECO:0000259" key="18">
    <source>
        <dbReference type="PROSITE" id="PS51447"/>
    </source>
</evidence>
<dbReference type="GO" id="GO:0004826">
    <property type="term" value="F:phenylalanine-tRNA ligase activity"/>
    <property type="evidence" value="ECO:0007669"/>
    <property type="project" value="UniProtKB-UniRule"/>
</dbReference>
<evidence type="ECO:0000256" key="10">
    <source>
        <dbReference type="ARBA" id="ARBA00022842"/>
    </source>
</evidence>
<dbReference type="InterPro" id="IPR012340">
    <property type="entry name" value="NA-bd_OB-fold"/>
</dbReference>
<dbReference type="InterPro" id="IPR036690">
    <property type="entry name" value="Fdx_antiC-bd_sf"/>
</dbReference>
<dbReference type="PROSITE" id="PS51447">
    <property type="entry name" value="FDX_ACB"/>
    <property type="match status" value="1"/>
</dbReference>
<dbReference type="SUPFAM" id="SSF56037">
    <property type="entry name" value="PheT/TilS domain"/>
    <property type="match status" value="1"/>
</dbReference>
<evidence type="ECO:0000256" key="14">
    <source>
        <dbReference type="ARBA" id="ARBA00049255"/>
    </source>
</evidence>
<gene>
    <name evidence="15" type="primary">pheT</name>
    <name evidence="20" type="ORF">EDD55_110144</name>
</gene>
<dbReference type="SUPFAM" id="SSF54991">
    <property type="entry name" value="Anticodon-binding domain of PheRS"/>
    <property type="match status" value="1"/>
</dbReference>
<dbReference type="InterPro" id="IPR033714">
    <property type="entry name" value="tRNA_bind_bactPheRS"/>
</dbReference>
<evidence type="ECO:0000256" key="4">
    <source>
        <dbReference type="ARBA" id="ARBA00022490"/>
    </source>
</evidence>
<feature type="domain" description="FDX-ACB" evidence="18">
    <location>
        <begin position="708"/>
        <end position="801"/>
    </location>
</feature>
<feature type="binding site" evidence="15">
    <location>
        <position position="456"/>
    </location>
    <ligand>
        <name>Mg(2+)</name>
        <dbReference type="ChEBI" id="CHEBI:18420"/>
        <note>shared with alpha subunit</note>
    </ligand>
</feature>
<dbReference type="PROSITE" id="PS51483">
    <property type="entry name" value="B5"/>
    <property type="match status" value="1"/>
</dbReference>
<dbReference type="PANTHER" id="PTHR10947">
    <property type="entry name" value="PHENYLALANYL-TRNA SYNTHETASE BETA CHAIN AND LEUCINE-RICH REPEAT-CONTAINING PROTEIN 47"/>
    <property type="match status" value="1"/>
</dbReference>
<dbReference type="SMART" id="SM00874">
    <property type="entry name" value="B5"/>
    <property type="match status" value="1"/>
</dbReference>
<evidence type="ECO:0000256" key="2">
    <source>
        <dbReference type="ARBA" id="ARBA00008653"/>
    </source>
</evidence>
<dbReference type="InterPro" id="IPR005146">
    <property type="entry name" value="B3/B4_tRNA-bd"/>
</dbReference>
<evidence type="ECO:0000256" key="3">
    <source>
        <dbReference type="ARBA" id="ARBA00011209"/>
    </source>
</evidence>
<accession>A0A4R3J5R2</accession>
<evidence type="ECO:0000256" key="5">
    <source>
        <dbReference type="ARBA" id="ARBA00022555"/>
    </source>
</evidence>
<dbReference type="Pfam" id="PF17759">
    <property type="entry name" value="tRNA_synthFbeta"/>
    <property type="match status" value="1"/>
</dbReference>
<dbReference type="InterPro" id="IPR020825">
    <property type="entry name" value="Phe-tRNA_synthase-like_B3/B4"/>
</dbReference>
<dbReference type="RefSeq" id="WP_132939968.1">
    <property type="nucleotide sequence ID" value="NZ_CP119676.1"/>
</dbReference>
<keyword evidence="12 15" id="KW-0648">Protein biosynthesis</keyword>